<sequence length="254" mass="28073">MCILTFLKPGINPDLDVLRAGAAANPHGHGYALITGETITIGRGLDAETVLTEFATVRAQYPDGHALFHSRLATHGQRSVDNCHPFLVGGDKRTVLAHNGILPPEAHPAPGDPRSDTRIAAEELLPRLPLGSLDSWAGRQRLERWLRADKMVLLTVDPAYKYQAYVLNESYGHWVEGSWYSNHSYLETLSPVEATSRWDYYGFCEECGEFIASASPRCTFCGFCVECCAPFPRCTCPELDGQERYAELLGLETA</sequence>
<accession>A0ABW6R5R6</accession>
<evidence type="ECO:0000313" key="1">
    <source>
        <dbReference type="EMBL" id="MFF3228871.1"/>
    </source>
</evidence>
<dbReference type="Proteomes" id="UP001601948">
    <property type="component" value="Unassembled WGS sequence"/>
</dbReference>
<dbReference type="Gene3D" id="3.60.20.10">
    <property type="entry name" value="Glutamine Phosphoribosylpyrophosphate, subunit 1, domain 1"/>
    <property type="match status" value="1"/>
</dbReference>
<protein>
    <recommendedName>
        <fullName evidence="3">Glutamine amidotransferase</fullName>
    </recommendedName>
</protein>
<evidence type="ECO:0000313" key="2">
    <source>
        <dbReference type="Proteomes" id="UP001601948"/>
    </source>
</evidence>
<keyword evidence="2" id="KW-1185">Reference proteome</keyword>
<evidence type="ECO:0008006" key="3">
    <source>
        <dbReference type="Google" id="ProtNLM"/>
    </source>
</evidence>
<gene>
    <name evidence="1" type="ORF">ACFYV7_39185</name>
</gene>
<comment type="caution">
    <text evidence="1">The sequence shown here is derived from an EMBL/GenBank/DDBJ whole genome shotgun (WGS) entry which is preliminary data.</text>
</comment>
<dbReference type="InterPro" id="IPR029055">
    <property type="entry name" value="Ntn_hydrolases_N"/>
</dbReference>
<dbReference type="EMBL" id="JBIAPI010000016">
    <property type="protein sequence ID" value="MFF3228871.1"/>
    <property type="molecule type" value="Genomic_DNA"/>
</dbReference>
<dbReference type="RefSeq" id="WP_387726015.1">
    <property type="nucleotide sequence ID" value="NZ_JBIAPI010000016.1"/>
</dbReference>
<name>A0ABW6R5R6_9NOCA</name>
<proteinExistence type="predicted"/>
<dbReference type="SUPFAM" id="SSF56235">
    <property type="entry name" value="N-terminal nucleophile aminohydrolases (Ntn hydrolases)"/>
    <property type="match status" value="1"/>
</dbReference>
<reference evidence="1 2" key="1">
    <citation type="submission" date="2024-10" db="EMBL/GenBank/DDBJ databases">
        <title>The Natural Products Discovery Center: Release of the First 8490 Sequenced Strains for Exploring Actinobacteria Biosynthetic Diversity.</title>
        <authorList>
            <person name="Kalkreuter E."/>
            <person name="Kautsar S.A."/>
            <person name="Yang D."/>
            <person name="Bader C.D."/>
            <person name="Teijaro C.N."/>
            <person name="Fluegel L."/>
            <person name="Davis C.M."/>
            <person name="Simpson J.R."/>
            <person name="Lauterbach L."/>
            <person name="Steele A.D."/>
            <person name="Gui C."/>
            <person name="Meng S."/>
            <person name="Li G."/>
            <person name="Viehrig K."/>
            <person name="Ye F."/>
            <person name="Su P."/>
            <person name="Kiefer A.F."/>
            <person name="Nichols A."/>
            <person name="Cepeda A.J."/>
            <person name="Yan W."/>
            <person name="Fan B."/>
            <person name="Jiang Y."/>
            <person name="Adhikari A."/>
            <person name="Zheng C.-J."/>
            <person name="Schuster L."/>
            <person name="Cowan T.M."/>
            <person name="Smanski M.J."/>
            <person name="Chevrette M.G."/>
            <person name="De Carvalho L.P.S."/>
            <person name="Shen B."/>
        </authorList>
    </citation>
    <scope>NUCLEOTIDE SEQUENCE [LARGE SCALE GENOMIC DNA]</scope>
    <source>
        <strain evidence="1 2">NPDC003040</strain>
    </source>
</reference>
<organism evidence="1 2">
    <name type="scientific">Nocardia suismassiliense</name>
    <dbReference type="NCBI Taxonomy" id="2077092"/>
    <lineage>
        <taxon>Bacteria</taxon>
        <taxon>Bacillati</taxon>
        <taxon>Actinomycetota</taxon>
        <taxon>Actinomycetes</taxon>
        <taxon>Mycobacteriales</taxon>
        <taxon>Nocardiaceae</taxon>
        <taxon>Nocardia</taxon>
    </lineage>
</organism>